<dbReference type="InterPro" id="IPR016187">
    <property type="entry name" value="CTDL_fold"/>
</dbReference>
<name>A0A8B6F2A8_MYTGA</name>
<proteinExistence type="predicted"/>
<sequence>MVGRPYDPVYIDGEKQPDDTWRQEDGFLLTYSNWYPNEPNGNGNCIQLCTGDKWCDVRVGLIQDVTYSWEE</sequence>
<dbReference type="Gene3D" id="3.10.100.10">
    <property type="entry name" value="Mannose-Binding Protein A, subunit A"/>
    <property type="match status" value="1"/>
</dbReference>
<protein>
    <recommendedName>
        <fullName evidence="3">C-type lectin domain-containing protein</fullName>
    </recommendedName>
</protein>
<dbReference type="SUPFAM" id="SSF56436">
    <property type="entry name" value="C-type lectin-like"/>
    <property type="match status" value="1"/>
</dbReference>
<accession>A0A8B6F2A8</accession>
<evidence type="ECO:0000313" key="2">
    <source>
        <dbReference type="Proteomes" id="UP000596742"/>
    </source>
</evidence>
<dbReference type="EMBL" id="UYJE01006026">
    <property type="protein sequence ID" value="VDI42498.1"/>
    <property type="molecule type" value="Genomic_DNA"/>
</dbReference>
<keyword evidence="2" id="KW-1185">Reference proteome</keyword>
<dbReference type="OrthoDB" id="6123882at2759"/>
<evidence type="ECO:0008006" key="3">
    <source>
        <dbReference type="Google" id="ProtNLM"/>
    </source>
</evidence>
<reference evidence="1" key="1">
    <citation type="submission" date="2018-11" db="EMBL/GenBank/DDBJ databases">
        <authorList>
            <person name="Alioto T."/>
            <person name="Alioto T."/>
        </authorList>
    </citation>
    <scope>NUCLEOTIDE SEQUENCE</scope>
</reference>
<dbReference type="AlphaFoldDB" id="A0A8B6F2A8"/>
<organism evidence="1 2">
    <name type="scientific">Mytilus galloprovincialis</name>
    <name type="common">Mediterranean mussel</name>
    <dbReference type="NCBI Taxonomy" id="29158"/>
    <lineage>
        <taxon>Eukaryota</taxon>
        <taxon>Metazoa</taxon>
        <taxon>Spiralia</taxon>
        <taxon>Lophotrochozoa</taxon>
        <taxon>Mollusca</taxon>
        <taxon>Bivalvia</taxon>
        <taxon>Autobranchia</taxon>
        <taxon>Pteriomorphia</taxon>
        <taxon>Mytilida</taxon>
        <taxon>Mytiloidea</taxon>
        <taxon>Mytilidae</taxon>
        <taxon>Mytilinae</taxon>
        <taxon>Mytilus</taxon>
    </lineage>
</organism>
<evidence type="ECO:0000313" key="1">
    <source>
        <dbReference type="EMBL" id="VDI42498.1"/>
    </source>
</evidence>
<comment type="caution">
    <text evidence="1">The sequence shown here is derived from an EMBL/GenBank/DDBJ whole genome shotgun (WGS) entry which is preliminary data.</text>
</comment>
<gene>
    <name evidence="1" type="ORF">MGAL_10B001162</name>
</gene>
<dbReference type="InterPro" id="IPR016186">
    <property type="entry name" value="C-type_lectin-like/link_sf"/>
</dbReference>
<dbReference type="Proteomes" id="UP000596742">
    <property type="component" value="Unassembled WGS sequence"/>
</dbReference>